<dbReference type="Proteomes" id="UP000187203">
    <property type="component" value="Unassembled WGS sequence"/>
</dbReference>
<name>A0A1R3K446_9ROSI</name>
<comment type="caution">
    <text evidence="1">The sequence shown here is derived from an EMBL/GenBank/DDBJ whole genome shotgun (WGS) entry which is preliminary data.</text>
</comment>
<accession>A0A1R3K446</accession>
<protein>
    <submittedName>
        <fullName evidence="1">Uncharacterized protein</fullName>
    </submittedName>
</protein>
<keyword evidence="2" id="KW-1185">Reference proteome</keyword>
<evidence type="ECO:0000313" key="2">
    <source>
        <dbReference type="Proteomes" id="UP000187203"/>
    </source>
</evidence>
<dbReference type="EMBL" id="AWUE01014712">
    <property type="protein sequence ID" value="OMP01859.1"/>
    <property type="molecule type" value="Genomic_DNA"/>
</dbReference>
<reference evidence="2" key="1">
    <citation type="submission" date="2013-09" db="EMBL/GenBank/DDBJ databases">
        <title>Corchorus olitorius genome sequencing.</title>
        <authorList>
            <person name="Alam M."/>
            <person name="Haque M.S."/>
            <person name="Islam M.S."/>
            <person name="Emdad E.M."/>
            <person name="Islam M.M."/>
            <person name="Ahmed B."/>
            <person name="Halim A."/>
            <person name="Hossen Q.M.M."/>
            <person name="Hossain M.Z."/>
            <person name="Ahmed R."/>
            <person name="Khan M.M."/>
            <person name="Islam R."/>
            <person name="Rashid M.M."/>
            <person name="Khan S.A."/>
            <person name="Rahman M.S."/>
            <person name="Alam M."/>
            <person name="Yahiya A.S."/>
            <person name="Khan M.S."/>
            <person name="Azam M.S."/>
            <person name="Haque T."/>
            <person name="Lashkar M.Z.H."/>
            <person name="Akhand A.I."/>
            <person name="Morshed G."/>
            <person name="Roy S."/>
            <person name="Uddin K.S."/>
            <person name="Rabeya T."/>
            <person name="Hossain A.S."/>
            <person name="Chowdhury A."/>
            <person name="Snigdha A.R."/>
            <person name="Mortoza M.S."/>
            <person name="Matin S.A."/>
            <person name="Hoque S.M.E."/>
            <person name="Islam M.K."/>
            <person name="Roy D.K."/>
            <person name="Haider R."/>
            <person name="Moosa M.M."/>
            <person name="Elias S.M."/>
            <person name="Hasan A.M."/>
            <person name="Jahan S."/>
            <person name="Shafiuddin M."/>
            <person name="Mahmood N."/>
            <person name="Shommy N.S."/>
        </authorList>
    </citation>
    <scope>NUCLEOTIDE SEQUENCE [LARGE SCALE GENOMIC DNA]</scope>
    <source>
        <strain evidence="2">cv. O-4</strain>
    </source>
</reference>
<dbReference type="AlphaFoldDB" id="A0A1R3K446"/>
<proteinExistence type="predicted"/>
<sequence length="39" mass="4529">MPLLSKYEMGMDGSLSEYMWDKKGKDFVVVAVQGWGRWC</sequence>
<organism evidence="1 2">
    <name type="scientific">Corchorus olitorius</name>
    <dbReference type="NCBI Taxonomy" id="93759"/>
    <lineage>
        <taxon>Eukaryota</taxon>
        <taxon>Viridiplantae</taxon>
        <taxon>Streptophyta</taxon>
        <taxon>Embryophyta</taxon>
        <taxon>Tracheophyta</taxon>
        <taxon>Spermatophyta</taxon>
        <taxon>Magnoliopsida</taxon>
        <taxon>eudicotyledons</taxon>
        <taxon>Gunneridae</taxon>
        <taxon>Pentapetalae</taxon>
        <taxon>rosids</taxon>
        <taxon>malvids</taxon>
        <taxon>Malvales</taxon>
        <taxon>Malvaceae</taxon>
        <taxon>Grewioideae</taxon>
        <taxon>Apeibeae</taxon>
        <taxon>Corchorus</taxon>
    </lineage>
</organism>
<evidence type="ECO:0000313" key="1">
    <source>
        <dbReference type="EMBL" id="OMP01859.1"/>
    </source>
</evidence>
<gene>
    <name evidence="1" type="ORF">COLO4_11558</name>
</gene>